<evidence type="ECO:0000313" key="1">
    <source>
        <dbReference type="EMBL" id="GAA4771499.1"/>
    </source>
</evidence>
<comment type="caution">
    <text evidence="1">The sequence shown here is derived from an EMBL/GenBank/DDBJ whole genome shotgun (WGS) entry which is preliminary data.</text>
</comment>
<sequence length="215" mass="23548">MSDVRPPSTDAVIERTVVLGTREVAFRAAPELADELDALVRRLADQGVDAVEGGEVDLGWDRLRFDADGDRLLATTKDGGDTRRTVRRDDVTQLLWVLSAWRRVAALSGAEIVPTHWRDSLYMSVDVLASAEVLECRRVDIGSPTQWFVGGSPFDPALVERLAGDIARCVELFKRRPEAVAVLGLPVGYVGVVDREHGVVEIRDAQGVVVHDGRP</sequence>
<dbReference type="Proteomes" id="UP001501645">
    <property type="component" value="Unassembled WGS sequence"/>
</dbReference>
<keyword evidence="2" id="KW-1185">Reference proteome</keyword>
<name>A0ABP9A0J8_9MICO</name>
<evidence type="ECO:0000313" key="2">
    <source>
        <dbReference type="Proteomes" id="UP001501645"/>
    </source>
</evidence>
<gene>
    <name evidence="1" type="ORF">GCM10023351_14400</name>
</gene>
<accession>A0ABP9A0J8</accession>
<dbReference type="EMBL" id="BAABKO010000002">
    <property type="protein sequence ID" value="GAA4771499.1"/>
    <property type="molecule type" value="Genomic_DNA"/>
</dbReference>
<protein>
    <submittedName>
        <fullName evidence="1">Uncharacterized protein</fullName>
    </submittedName>
</protein>
<proteinExistence type="predicted"/>
<dbReference type="RefSeq" id="WP_345437537.1">
    <property type="nucleotide sequence ID" value="NZ_BAABKO010000002.1"/>
</dbReference>
<reference evidence="2" key="1">
    <citation type="journal article" date="2019" name="Int. J. Syst. Evol. Microbiol.">
        <title>The Global Catalogue of Microorganisms (GCM) 10K type strain sequencing project: providing services to taxonomists for standard genome sequencing and annotation.</title>
        <authorList>
            <consortium name="The Broad Institute Genomics Platform"/>
            <consortium name="The Broad Institute Genome Sequencing Center for Infectious Disease"/>
            <person name="Wu L."/>
            <person name="Ma J."/>
        </authorList>
    </citation>
    <scope>NUCLEOTIDE SEQUENCE [LARGE SCALE GENOMIC DNA]</scope>
    <source>
        <strain evidence="2">JCM 18537</strain>
    </source>
</reference>
<organism evidence="1 2">
    <name type="scientific">Microbacterium gilvum</name>
    <dbReference type="NCBI Taxonomy" id="1336204"/>
    <lineage>
        <taxon>Bacteria</taxon>
        <taxon>Bacillati</taxon>
        <taxon>Actinomycetota</taxon>
        <taxon>Actinomycetes</taxon>
        <taxon>Micrococcales</taxon>
        <taxon>Microbacteriaceae</taxon>
        <taxon>Microbacterium</taxon>
    </lineage>
</organism>